<dbReference type="EMBL" id="JAFLQW010000113">
    <property type="protein sequence ID" value="MBO0348349.1"/>
    <property type="molecule type" value="Genomic_DNA"/>
</dbReference>
<dbReference type="RefSeq" id="WP_207086901.1">
    <property type="nucleotide sequence ID" value="NZ_JAFLQW010000113.1"/>
</dbReference>
<reference evidence="1 2" key="1">
    <citation type="submission" date="2021-03" db="EMBL/GenBank/DDBJ databases">
        <title>Metabolic Capacity of the Antarctic Cyanobacterium Phormidium pseudopriestleyi that Sustains Oxygenic Photosynthesis in the Presence of Hydrogen Sulfide.</title>
        <authorList>
            <person name="Lumian J.E."/>
            <person name="Jungblut A.D."/>
            <person name="Dillon M.L."/>
            <person name="Hawes I."/>
            <person name="Doran P.T."/>
            <person name="Mackey T.J."/>
            <person name="Dick G.J."/>
            <person name="Grettenberger C.L."/>
            <person name="Sumner D.Y."/>
        </authorList>
    </citation>
    <scope>NUCLEOTIDE SEQUENCE [LARGE SCALE GENOMIC DNA]</scope>
    <source>
        <strain evidence="1 2">FRX01</strain>
    </source>
</reference>
<organism evidence="1 2">
    <name type="scientific">Phormidium pseudopriestleyi FRX01</name>
    <dbReference type="NCBI Taxonomy" id="1759528"/>
    <lineage>
        <taxon>Bacteria</taxon>
        <taxon>Bacillati</taxon>
        <taxon>Cyanobacteriota</taxon>
        <taxon>Cyanophyceae</taxon>
        <taxon>Oscillatoriophycideae</taxon>
        <taxon>Oscillatoriales</taxon>
        <taxon>Oscillatoriaceae</taxon>
        <taxon>Phormidium</taxon>
    </lineage>
</organism>
<comment type="caution">
    <text evidence="1">The sequence shown here is derived from an EMBL/GenBank/DDBJ whole genome shotgun (WGS) entry which is preliminary data.</text>
</comment>
<keyword evidence="2" id="KW-1185">Reference proteome</keyword>
<dbReference type="Proteomes" id="UP000664844">
    <property type="component" value="Unassembled WGS sequence"/>
</dbReference>
<accession>A0ABS3FML0</accession>
<gene>
    <name evidence="1" type="ORF">J0895_04355</name>
</gene>
<protein>
    <submittedName>
        <fullName evidence="1">Uncharacterized protein</fullName>
    </submittedName>
</protein>
<proteinExistence type="predicted"/>
<feature type="non-terminal residue" evidence="1">
    <location>
        <position position="1"/>
    </location>
</feature>
<evidence type="ECO:0000313" key="1">
    <source>
        <dbReference type="EMBL" id="MBO0348349.1"/>
    </source>
</evidence>
<evidence type="ECO:0000313" key="2">
    <source>
        <dbReference type="Proteomes" id="UP000664844"/>
    </source>
</evidence>
<sequence length="118" mass="13520">PILQPDALQPAQKLAADLEELSEADMNQAAELIITWMEQFPEAEKAIQKALAQNRKQVKKISEPDPNQSHWLIPNVEIIEETETTVIITPAPNAEKMHLFLYLKQTLKGRINRWKKNP</sequence>
<name>A0ABS3FML0_9CYAN</name>